<dbReference type="GO" id="GO:0046872">
    <property type="term" value="F:metal ion binding"/>
    <property type="evidence" value="ECO:0007669"/>
    <property type="project" value="UniProtKB-UniRule"/>
</dbReference>
<dbReference type="SMART" id="SM00852">
    <property type="entry name" value="MoCF_biosynth"/>
    <property type="match status" value="1"/>
</dbReference>
<feature type="region of interest" description="Disordered" evidence="8">
    <location>
        <begin position="119"/>
        <end position="148"/>
    </location>
</feature>
<dbReference type="InterPro" id="IPR038987">
    <property type="entry name" value="MoeA-like"/>
</dbReference>
<dbReference type="PANTHER" id="PTHR10192:SF5">
    <property type="entry name" value="GEPHYRIN"/>
    <property type="match status" value="1"/>
</dbReference>
<dbReference type="InterPro" id="IPR036425">
    <property type="entry name" value="MoaB/Mog-like_dom_sf"/>
</dbReference>
<dbReference type="AlphaFoldDB" id="A0A5P2B5X8"/>
<evidence type="ECO:0000256" key="1">
    <source>
        <dbReference type="ARBA" id="ARBA00002901"/>
    </source>
</evidence>
<name>A0A5P2B5X8_STRVZ</name>
<dbReference type="SUPFAM" id="SSF63882">
    <property type="entry name" value="MoeA N-terminal region -like"/>
    <property type="match status" value="1"/>
</dbReference>
<dbReference type="InterPro" id="IPR036135">
    <property type="entry name" value="MoeA_linker/N_sf"/>
</dbReference>
<dbReference type="SUPFAM" id="SSF63867">
    <property type="entry name" value="MoeA C-terminal domain-like"/>
    <property type="match status" value="1"/>
</dbReference>
<sequence>MRQWIAAVEAELDRERALERLLGSATGRSPAPAPAPAPAPKRTTHRGPGRQAVAWDRARARAQDSAGQPLPGVTRELDAALGHALAGPLTALTDLPPFDTSAMGGGARVQTGASAVLRGEHGDVGADDGLLGDRSGNPGAGGPGRDVRMRGQECRAGEVLLPAGTAVTPAVVGLAAAAGHDRLLVHRRPRVELLILGDELPESGPPRGGRVRDALGPLLPPWLARHGAEVICRRPVADDPGRLRDALRGSTADVVVTTGSTAAGAVDPLHAVLAESGARLLVDSVAVRPGHPMLLAELPPPPDGRPRLLVGLPGHPLAAVAGAVTLAVPLLRRLGGHADRDPESYRTTTASALPGHPHDTRLLPVRRVTHGILPLPFDGPAMLRGLAVADGLAVVPPGGVPAGADVEVLDVPGP</sequence>
<dbReference type="InterPro" id="IPR005111">
    <property type="entry name" value="MoeA_C_domain_IV"/>
</dbReference>
<keyword evidence="7 10" id="KW-0808">Transferase</keyword>
<comment type="catalytic activity">
    <reaction evidence="6">
        <text>adenylyl-molybdopterin + molybdate = Mo-molybdopterin + AMP + H(+)</text>
        <dbReference type="Rhea" id="RHEA:35047"/>
        <dbReference type="ChEBI" id="CHEBI:15378"/>
        <dbReference type="ChEBI" id="CHEBI:36264"/>
        <dbReference type="ChEBI" id="CHEBI:62727"/>
        <dbReference type="ChEBI" id="CHEBI:71302"/>
        <dbReference type="ChEBI" id="CHEBI:456215"/>
        <dbReference type="EC" id="2.10.1.1"/>
    </reaction>
</comment>
<dbReference type="EC" id="2.10.1.1" evidence="7"/>
<keyword evidence="7" id="KW-0479">Metal-binding</keyword>
<evidence type="ECO:0000256" key="6">
    <source>
        <dbReference type="ARBA" id="ARBA00047317"/>
    </source>
</evidence>
<evidence type="ECO:0000256" key="7">
    <source>
        <dbReference type="RuleBase" id="RU365090"/>
    </source>
</evidence>
<protein>
    <recommendedName>
        <fullName evidence="7">Molybdopterin molybdenumtransferase</fullName>
        <ecNumber evidence="7">2.10.1.1</ecNumber>
    </recommendedName>
</protein>
<dbReference type="GO" id="GO:0006777">
    <property type="term" value="P:Mo-molybdopterin cofactor biosynthetic process"/>
    <property type="evidence" value="ECO:0007669"/>
    <property type="project" value="UniProtKB-UniRule"/>
</dbReference>
<comment type="function">
    <text evidence="1 7">Catalyzes the insertion of molybdate into adenylated molybdopterin with the concomitant release of AMP.</text>
</comment>
<dbReference type="InterPro" id="IPR005110">
    <property type="entry name" value="MoeA_linker/N"/>
</dbReference>
<gene>
    <name evidence="10" type="ORF">DEJ46_35395</name>
</gene>
<evidence type="ECO:0000313" key="11">
    <source>
        <dbReference type="Proteomes" id="UP000324106"/>
    </source>
</evidence>
<dbReference type="Gene3D" id="3.40.980.10">
    <property type="entry name" value="MoaB/Mog-like domain"/>
    <property type="match status" value="1"/>
</dbReference>
<evidence type="ECO:0000256" key="5">
    <source>
        <dbReference type="ARBA" id="ARBA00023150"/>
    </source>
</evidence>
<keyword evidence="4 7" id="KW-0500">Molybdenum</keyword>
<dbReference type="SUPFAM" id="SSF53218">
    <property type="entry name" value="Molybdenum cofactor biosynthesis proteins"/>
    <property type="match status" value="1"/>
</dbReference>
<reference evidence="10 11" key="1">
    <citation type="submission" date="2018-05" db="EMBL/GenBank/DDBJ databases">
        <title>Streptomyces venezuelae.</title>
        <authorList>
            <person name="Kim W."/>
            <person name="Lee N."/>
            <person name="Cho B.-K."/>
        </authorList>
    </citation>
    <scope>NUCLEOTIDE SEQUENCE [LARGE SCALE GENOMIC DNA]</scope>
    <source>
        <strain evidence="10 11">ATCC 15068</strain>
    </source>
</reference>
<dbReference type="OrthoDB" id="3196725at2"/>
<comment type="cofactor">
    <cofactor evidence="7">
        <name>Mg(2+)</name>
        <dbReference type="ChEBI" id="CHEBI:18420"/>
    </cofactor>
</comment>
<dbReference type="EMBL" id="CP029194">
    <property type="protein sequence ID" value="QES23759.1"/>
    <property type="molecule type" value="Genomic_DNA"/>
</dbReference>
<feature type="domain" description="MoaB/Mog" evidence="9">
    <location>
        <begin position="192"/>
        <end position="333"/>
    </location>
</feature>
<dbReference type="Pfam" id="PF03454">
    <property type="entry name" value="MoeA_C"/>
    <property type="match status" value="1"/>
</dbReference>
<evidence type="ECO:0000256" key="4">
    <source>
        <dbReference type="ARBA" id="ARBA00022505"/>
    </source>
</evidence>
<dbReference type="Pfam" id="PF00994">
    <property type="entry name" value="MoCF_biosynth"/>
    <property type="match status" value="1"/>
</dbReference>
<feature type="region of interest" description="Disordered" evidence="8">
    <location>
        <begin position="20"/>
        <end position="72"/>
    </location>
</feature>
<dbReference type="GO" id="GO:0005829">
    <property type="term" value="C:cytosol"/>
    <property type="evidence" value="ECO:0007669"/>
    <property type="project" value="TreeGrafter"/>
</dbReference>
<accession>A0A5P2B5X8</accession>
<dbReference type="UniPathway" id="UPA00344"/>
<evidence type="ECO:0000259" key="9">
    <source>
        <dbReference type="SMART" id="SM00852"/>
    </source>
</evidence>
<evidence type="ECO:0000256" key="3">
    <source>
        <dbReference type="ARBA" id="ARBA00010763"/>
    </source>
</evidence>
<dbReference type="Proteomes" id="UP000324106">
    <property type="component" value="Chromosome"/>
</dbReference>
<dbReference type="InterPro" id="IPR001453">
    <property type="entry name" value="MoaB/Mog_dom"/>
</dbReference>
<proteinExistence type="inferred from homology"/>
<keyword evidence="5 7" id="KW-0501">Molybdenum cofactor biosynthesis</keyword>
<comment type="pathway">
    <text evidence="2 7">Cofactor biosynthesis; molybdopterin biosynthesis.</text>
</comment>
<dbReference type="Pfam" id="PF03453">
    <property type="entry name" value="MoeA_N"/>
    <property type="match status" value="1"/>
</dbReference>
<organism evidence="10 11">
    <name type="scientific">Streptomyces venezuelae</name>
    <dbReference type="NCBI Taxonomy" id="54571"/>
    <lineage>
        <taxon>Bacteria</taxon>
        <taxon>Bacillati</taxon>
        <taxon>Actinomycetota</taxon>
        <taxon>Actinomycetes</taxon>
        <taxon>Kitasatosporales</taxon>
        <taxon>Streptomycetaceae</taxon>
        <taxon>Streptomyces</taxon>
    </lineage>
</organism>
<evidence type="ECO:0000256" key="2">
    <source>
        <dbReference type="ARBA" id="ARBA00005046"/>
    </source>
</evidence>
<dbReference type="GO" id="GO:0061599">
    <property type="term" value="F:molybdopterin molybdotransferase activity"/>
    <property type="evidence" value="ECO:0007669"/>
    <property type="project" value="UniProtKB-UniRule"/>
</dbReference>
<comment type="similarity">
    <text evidence="3 7">Belongs to the MoeA family.</text>
</comment>
<evidence type="ECO:0000256" key="8">
    <source>
        <dbReference type="SAM" id="MobiDB-lite"/>
    </source>
</evidence>
<dbReference type="InterPro" id="IPR036688">
    <property type="entry name" value="MoeA_C_domain_IV_sf"/>
</dbReference>
<keyword evidence="7" id="KW-0460">Magnesium</keyword>
<dbReference type="PANTHER" id="PTHR10192">
    <property type="entry name" value="MOLYBDOPTERIN BIOSYNTHESIS PROTEIN"/>
    <property type="match status" value="1"/>
</dbReference>
<evidence type="ECO:0000313" key="10">
    <source>
        <dbReference type="EMBL" id="QES23759.1"/>
    </source>
</evidence>